<dbReference type="PANTHER" id="PTHR32322:SF2">
    <property type="entry name" value="EAMA DOMAIN-CONTAINING PROTEIN"/>
    <property type="match status" value="1"/>
</dbReference>
<dbReference type="STRING" id="587909.SAMN05421810_102373"/>
<dbReference type="RefSeq" id="WP_092529148.1">
    <property type="nucleotide sequence ID" value="NZ_FOWW01000002.1"/>
</dbReference>
<evidence type="ECO:0000256" key="3">
    <source>
        <dbReference type="ARBA" id="ARBA00022692"/>
    </source>
</evidence>
<evidence type="ECO:0000256" key="2">
    <source>
        <dbReference type="ARBA" id="ARBA00007362"/>
    </source>
</evidence>
<dbReference type="PANTHER" id="PTHR32322">
    <property type="entry name" value="INNER MEMBRANE TRANSPORTER"/>
    <property type="match status" value="1"/>
</dbReference>
<feature type="transmembrane region" description="Helical" evidence="7">
    <location>
        <begin position="169"/>
        <end position="191"/>
    </location>
</feature>
<feature type="transmembrane region" description="Helical" evidence="7">
    <location>
        <begin position="109"/>
        <end position="129"/>
    </location>
</feature>
<accession>A0A1I5PR24</accession>
<evidence type="ECO:0000259" key="8">
    <source>
        <dbReference type="Pfam" id="PF00892"/>
    </source>
</evidence>
<feature type="transmembrane region" description="Helical" evidence="7">
    <location>
        <begin position="227"/>
        <end position="245"/>
    </location>
</feature>
<dbReference type="OrthoDB" id="5150004at2"/>
<proteinExistence type="inferred from homology"/>
<dbReference type="InterPro" id="IPR000620">
    <property type="entry name" value="EamA_dom"/>
</dbReference>
<keyword evidence="5 7" id="KW-0472">Membrane</keyword>
<sequence length="312" mass="30651">MGAGGGSVPVTGLLGGYPVIAGQALRYALGGLLLLAWARLRGRPLPPPRLVDLPALVAPAAAGMIGFQACLLHAQRHAEPGLIAAVLGVSPLVLAVAGPLAARRRPAAAPVLGAALAVGGVAVISGGGAGSGTGLALAVLAMLCEASFTLFAVGLVARIGPLATATWSCLTAAVGGALVAALTGGAAVWRLPEGRELAAIVVLGVLVTAVAFVGWYFAVGVLGADRAGLLIGVMPVAGLAVAVLLGAQALAALDVVGALLVGAGVALGLRAKRHEGHLHGRQRNEGGLHGTRVSDRRGPSAARPVPRRAAPR</sequence>
<name>A0A1I5PR24_9PSEU</name>
<dbReference type="AlphaFoldDB" id="A0A1I5PR24"/>
<comment type="subcellular location">
    <subcellularLocation>
        <location evidence="1">Membrane</location>
        <topology evidence="1">Multi-pass membrane protein</topology>
    </subcellularLocation>
</comment>
<feature type="transmembrane region" description="Helical" evidence="7">
    <location>
        <begin position="135"/>
        <end position="157"/>
    </location>
</feature>
<evidence type="ECO:0000313" key="9">
    <source>
        <dbReference type="EMBL" id="SFP36592.1"/>
    </source>
</evidence>
<feature type="domain" description="EamA" evidence="8">
    <location>
        <begin position="133"/>
        <end position="267"/>
    </location>
</feature>
<dbReference type="GO" id="GO:0016020">
    <property type="term" value="C:membrane"/>
    <property type="evidence" value="ECO:0007669"/>
    <property type="project" value="UniProtKB-SubCell"/>
</dbReference>
<evidence type="ECO:0000256" key="5">
    <source>
        <dbReference type="ARBA" id="ARBA00023136"/>
    </source>
</evidence>
<evidence type="ECO:0000256" key="6">
    <source>
        <dbReference type="SAM" id="MobiDB-lite"/>
    </source>
</evidence>
<dbReference type="InterPro" id="IPR037185">
    <property type="entry name" value="EmrE-like"/>
</dbReference>
<dbReference type="Pfam" id="PF00892">
    <property type="entry name" value="EamA"/>
    <property type="match status" value="2"/>
</dbReference>
<feature type="region of interest" description="Disordered" evidence="6">
    <location>
        <begin position="278"/>
        <end position="312"/>
    </location>
</feature>
<feature type="transmembrane region" description="Helical" evidence="7">
    <location>
        <begin position="50"/>
        <end position="74"/>
    </location>
</feature>
<feature type="transmembrane region" description="Helical" evidence="7">
    <location>
        <begin position="20"/>
        <end position="38"/>
    </location>
</feature>
<gene>
    <name evidence="9" type="ORF">SAMN05421810_102373</name>
</gene>
<feature type="transmembrane region" description="Helical" evidence="7">
    <location>
        <begin position="80"/>
        <end position="102"/>
    </location>
</feature>
<feature type="compositionally biased region" description="Basic and acidic residues" evidence="6">
    <location>
        <begin position="282"/>
        <end position="298"/>
    </location>
</feature>
<keyword evidence="10" id="KW-1185">Reference proteome</keyword>
<feature type="domain" description="EamA" evidence="8">
    <location>
        <begin position="14"/>
        <end position="125"/>
    </location>
</feature>
<reference evidence="10" key="1">
    <citation type="submission" date="2016-10" db="EMBL/GenBank/DDBJ databases">
        <authorList>
            <person name="Varghese N."/>
            <person name="Submissions S."/>
        </authorList>
    </citation>
    <scope>NUCLEOTIDE SEQUENCE [LARGE SCALE GENOMIC DNA]</scope>
    <source>
        <strain evidence="10">CGMCC 4.5579</strain>
    </source>
</reference>
<dbReference type="Proteomes" id="UP000198727">
    <property type="component" value="Unassembled WGS sequence"/>
</dbReference>
<dbReference type="InterPro" id="IPR050638">
    <property type="entry name" value="AA-Vitamin_Transporters"/>
</dbReference>
<dbReference type="SUPFAM" id="SSF103481">
    <property type="entry name" value="Multidrug resistance efflux transporter EmrE"/>
    <property type="match status" value="2"/>
</dbReference>
<keyword evidence="4 7" id="KW-1133">Transmembrane helix</keyword>
<evidence type="ECO:0000256" key="7">
    <source>
        <dbReference type="SAM" id="Phobius"/>
    </source>
</evidence>
<evidence type="ECO:0000256" key="1">
    <source>
        <dbReference type="ARBA" id="ARBA00004141"/>
    </source>
</evidence>
<feature type="transmembrane region" description="Helical" evidence="7">
    <location>
        <begin position="251"/>
        <end position="269"/>
    </location>
</feature>
<dbReference type="EMBL" id="FOWW01000002">
    <property type="protein sequence ID" value="SFP36592.1"/>
    <property type="molecule type" value="Genomic_DNA"/>
</dbReference>
<evidence type="ECO:0000256" key="4">
    <source>
        <dbReference type="ARBA" id="ARBA00022989"/>
    </source>
</evidence>
<protein>
    <submittedName>
        <fullName evidence="9">Permease of the drug/metabolite transporter (DMT) superfamily</fullName>
    </submittedName>
</protein>
<organism evidence="9 10">
    <name type="scientific">Amycolatopsis arida</name>
    <dbReference type="NCBI Taxonomy" id="587909"/>
    <lineage>
        <taxon>Bacteria</taxon>
        <taxon>Bacillati</taxon>
        <taxon>Actinomycetota</taxon>
        <taxon>Actinomycetes</taxon>
        <taxon>Pseudonocardiales</taxon>
        <taxon>Pseudonocardiaceae</taxon>
        <taxon>Amycolatopsis</taxon>
    </lineage>
</organism>
<feature type="transmembrane region" description="Helical" evidence="7">
    <location>
        <begin position="197"/>
        <end position="218"/>
    </location>
</feature>
<comment type="similarity">
    <text evidence="2">Belongs to the EamA transporter family.</text>
</comment>
<keyword evidence="3 7" id="KW-0812">Transmembrane</keyword>
<evidence type="ECO:0000313" key="10">
    <source>
        <dbReference type="Proteomes" id="UP000198727"/>
    </source>
</evidence>